<accession>A0A517W3Z5</accession>
<dbReference type="EMBL" id="CP037920">
    <property type="protein sequence ID" value="QDT99974.1"/>
    <property type="molecule type" value="Genomic_DNA"/>
</dbReference>
<proteinExistence type="predicted"/>
<organism evidence="1 2">
    <name type="scientific">Gimesia aquarii</name>
    <dbReference type="NCBI Taxonomy" id="2527964"/>
    <lineage>
        <taxon>Bacteria</taxon>
        <taxon>Pseudomonadati</taxon>
        <taxon>Planctomycetota</taxon>
        <taxon>Planctomycetia</taxon>
        <taxon>Planctomycetales</taxon>
        <taxon>Planctomycetaceae</taxon>
        <taxon>Gimesia</taxon>
    </lineage>
</organism>
<dbReference type="PANTHER" id="PTHR43737:SF1">
    <property type="entry name" value="DUF1501 DOMAIN-CONTAINING PROTEIN"/>
    <property type="match status" value="1"/>
</dbReference>
<dbReference type="Proteomes" id="UP000318704">
    <property type="component" value="Chromosome"/>
</dbReference>
<protein>
    <recommendedName>
        <fullName evidence="3">DUF1501 domain-containing protein</fullName>
    </recommendedName>
</protein>
<reference evidence="1 2" key="1">
    <citation type="submission" date="2019-03" db="EMBL/GenBank/DDBJ databases">
        <title>Deep-cultivation of Planctomycetes and their phenomic and genomic characterization uncovers novel biology.</title>
        <authorList>
            <person name="Wiegand S."/>
            <person name="Jogler M."/>
            <person name="Boedeker C."/>
            <person name="Pinto D."/>
            <person name="Vollmers J."/>
            <person name="Rivas-Marin E."/>
            <person name="Kohn T."/>
            <person name="Peeters S.H."/>
            <person name="Heuer A."/>
            <person name="Rast P."/>
            <person name="Oberbeckmann S."/>
            <person name="Bunk B."/>
            <person name="Jeske O."/>
            <person name="Meyerdierks A."/>
            <person name="Storesund J.E."/>
            <person name="Kallscheuer N."/>
            <person name="Luecker S."/>
            <person name="Lage O.M."/>
            <person name="Pohl T."/>
            <person name="Merkel B.J."/>
            <person name="Hornburger P."/>
            <person name="Mueller R.-W."/>
            <person name="Bruemmer F."/>
            <person name="Labrenz M."/>
            <person name="Spormann A.M."/>
            <person name="Op den Camp H."/>
            <person name="Overmann J."/>
            <person name="Amann R."/>
            <person name="Jetten M.S.M."/>
            <person name="Mascher T."/>
            <person name="Medema M.H."/>
            <person name="Devos D.P."/>
            <person name="Kaster A.-K."/>
            <person name="Ovreas L."/>
            <person name="Rohde M."/>
            <person name="Galperin M.Y."/>
            <person name="Jogler C."/>
        </authorList>
    </citation>
    <scope>NUCLEOTIDE SEQUENCE [LARGE SCALE GENOMIC DNA]</scope>
    <source>
        <strain evidence="1 2">V144</strain>
    </source>
</reference>
<dbReference type="InterPro" id="IPR006311">
    <property type="entry name" value="TAT_signal"/>
</dbReference>
<evidence type="ECO:0000313" key="2">
    <source>
        <dbReference type="Proteomes" id="UP000318704"/>
    </source>
</evidence>
<dbReference type="PANTHER" id="PTHR43737">
    <property type="entry name" value="BLL7424 PROTEIN"/>
    <property type="match status" value="1"/>
</dbReference>
<name>A0A517W3Z5_9PLAN</name>
<gene>
    <name evidence="1" type="ORF">V144x_54880</name>
</gene>
<dbReference type="KEGG" id="gaw:V144x_54880"/>
<dbReference type="InterPro" id="IPR010869">
    <property type="entry name" value="DUF1501"/>
</dbReference>
<dbReference type="PROSITE" id="PS51318">
    <property type="entry name" value="TAT"/>
    <property type="match status" value="1"/>
</dbReference>
<dbReference type="Pfam" id="PF07394">
    <property type="entry name" value="DUF1501"/>
    <property type="match status" value="1"/>
</dbReference>
<evidence type="ECO:0000313" key="1">
    <source>
        <dbReference type="EMBL" id="QDT99974.1"/>
    </source>
</evidence>
<sequence>MLNRRSFLNQSSLLSLSPFIPGFLSQTAHASKASKDDRILVVIQLDGGNDGLNTVIPFADEIYAKYRDKLRIDKKEIIKLNDSLGLHPGMKDVGKLFDNNQLAIVPGVGYPNPNRSHFRSMAIWHSARLDPTDHTGQGWIGRACDQQQKSGNATPDAVFVGDSTIPAAIIGRRTNSIALNKEEEFMLVSNLAAPDKPVSGDDLQSFVQSTVNSSYTAAKQFAESTKNRSFDKGGYPNYRLARKLHLISRIIRLNSGTRIFYVSQPGYDTHSMQKNTHARLLAEFSRSLKAFLVDIKKAGFSDRIMVMAFSEFGRRVKENASVGTDHGTSGPVFIAGEMVNAGVLSKYPSLEDLQDGDLKSTIDFRSIYTSLLTDWLNIDATVPLGGAFKSLRVVS</sequence>
<evidence type="ECO:0008006" key="3">
    <source>
        <dbReference type="Google" id="ProtNLM"/>
    </source>
</evidence>
<dbReference type="RefSeq" id="WP_144989940.1">
    <property type="nucleotide sequence ID" value="NZ_CP037920.1"/>
</dbReference>
<dbReference type="AlphaFoldDB" id="A0A517W3Z5"/>